<feature type="domain" description="GAF" evidence="1">
    <location>
        <begin position="67"/>
        <end position="206"/>
    </location>
</feature>
<dbReference type="InterPro" id="IPR009057">
    <property type="entry name" value="Homeodomain-like_sf"/>
</dbReference>
<feature type="domain" description="DNA binding HTH" evidence="2">
    <location>
        <begin position="275"/>
        <end position="311"/>
    </location>
</feature>
<proteinExistence type="predicted"/>
<evidence type="ECO:0000313" key="6">
    <source>
        <dbReference type="Proteomes" id="UP000515377"/>
    </source>
</evidence>
<dbReference type="EMBL" id="CP060127">
    <property type="protein sequence ID" value="QNG49761.1"/>
    <property type="molecule type" value="Genomic_DNA"/>
</dbReference>
<dbReference type="SUPFAM" id="SSF55781">
    <property type="entry name" value="GAF domain-like"/>
    <property type="match status" value="1"/>
</dbReference>
<keyword evidence="3" id="KW-0614">Plasmid</keyword>
<evidence type="ECO:0000259" key="2">
    <source>
        <dbReference type="Pfam" id="PF02954"/>
    </source>
</evidence>
<geneLocation type="plasmid" evidence="5">
    <name>pf1</name>
</geneLocation>
<evidence type="ECO:0000259" key="1">
    <source>
        <dbReference type="Pfam" id="PF01590"/>
    </source>
</evidence>
<reference evidence="3 5" key="1">
    <citation type="submission" date="2018-10" db="EMBL/GenBank/DDBJ databases">
        <title>Characterization and genome analysis of a novel bacterium Sphingobium yanoikuyae SJTF8 capable of degrading PAHs.</title>
        <authorList>
            <person name="Yin C."/>
            <person name="Xiong W."/>
            <person name="Liang R."/>
        </authorList>
    </citation>
    <scope>NUCLEOTIDE SEQUENCE [LARGE SCALE GENOMIC DNA]</scope>
    <source>
        <strain evidence="3 5">SJTF8</strain>
        <plasmid evidence="3">pF1</plasmid>
        <plasmid evidence="5">pf1</plasmid>
    </source>
</reference>
<geneLocation type="plasmid" evidence="4 6">
    <name>unnamed3</name>
</geneLocation>
<protein>
    <submittedName>
        <fullName evidence="3">GAF domain-containing protein</fullName>
    </submittedName>
    <submittedName>
        <fullName evidence="4">Sigma-54-dependent Fis family transcriptional regulator</fullName>
    </submittedName>
</protein>
<geneLocation type="plasmid" evidence="3">
    <name>pF1</name>
</geneLocation>
<dbReference type="Pfam" id="PF02954">
    <property type="entry name" value="HTH_8"/>
    <property type="match status" value="1"/>
</dbReference>
<dbReference type="PRINTS" id="PR01590">
    <property type="entry name" value="HTHFIS"/>
</dbReference>
<dbReference type="InterPro" id="IPR002197">
    <property type="entry name" value="HTH_Fis"/>
</dbReference>
<evidence type="ECO:0000313" key="3">
    <source>
        <dbReference type="EMBL" id="AYO75488.1"/>
    </source>
</evidence>
<accession>A0A3G2UN02</accession>
<dbReference type="Pfam" id="PF01590">
    <property type="entry name" value="GAF"/>
    <property type="match status" value="1"/>
</dbReference>
<gene>
    <name evidence="3" type="ORF">EBF16_00280</name>
    <name evidence="4" type="ORF">H3V42_33595</name>
</gene>
<sequence>MTRSALLHSEMIHEAVLSSRSAAISPLAASWCRSALHHQLDPASASRRDRLDGRSLSDRRDAHGALLAVTRPVLDQLFQAVGRSGCGVFLSDATGAIFESRVGDGDMPDFARAGLVDGGRWSEALEGTNGIGTCLVEDRPVIIHREQHFSSRNIAISCMDAPVHDAKGRLVAALDVSSCRNDHGTAMAEMTVALVREAARRIERALFHEHFHNARILFLGDAPGGSELLAVDADDLVIGVSWAARQRLGLTEAQISGTSVTLDALTGQNAEPSFRKADRTVLRQALARAGGNVSAAARMLGIARATLYRRLMRAGLHK</sequence>
<dbReference type="SUPFAM" id="SSF46689">
    <property type="entry name" value="Homeodomain-like"/>
    <property type="match status" value="1"/>
</dbReference>
<name>A0A3G2UN02_SPHYA</name>
<reference evidence="4 6" key="2">
    <citation type="submission" date="2020-07" db="EMBL/GenBank/DDBJ databases">
        <title>Whole genome sequence of Sphingobium yanoikuyae A3.</title>
        <authorList>
            <person name="Han S.-S."/>
        </authorList>
    </citation>
    <scope>NUCLEOTIDE SEQUENCE [LARGE SCALE GENOMIC DNA]</scope>
    <source>
        <strain evidence="4 6">A3</strain>
        <plasmid evidence="4 6">unnamed3</plasmid>
    </source>
</reference>
<evidence type="ECO:0000313" key="5">
    <source>
        <dbReference type="Proteomes" id="UP000280708"/>
    </source>
</evidence>
<dbReference type="Proteomes" id="UP000280708">
    <property type="component" value="Plasmid pF1"/>
</dbReference>
<dbReference type="GO" id="GO:0043565">
    <property type="term" value="F:sequence-specific DNA binding"/>
    <property type="evidence" value="ECO:0007669"/>
    <property type="project" value="InterPro"/>
</dbReference>
<evidence type="ECO:0000313" key="4">
    <source>
        <dbReference type="EMBL" id="QNG49761.1"/>
    </source>
</evidence>
<dbReference type="EMBL" id="CP033227">
    <property type="protein sequence ID" value="AYO75488.1"/>
    <property type="molecule type" value="Genomic_DNA"/>
</dbReference>
<dbReference type="InterPro" id="IPR003018">
    <property type="entry name" value="GAF"/>
</dbReference>
<dbReference type="RefSeq" id="WP_026109613.1">
    <property type="nucleotide sequence ID" value="NZ_CP033227.1"/>
</dbReference>
<organism evidence="3 5">
    <name type="scientific">Sphingobium yanoikuyae</name>
    <name type="common">Sphingomonas yanoikuyae</name>
    <dbReference type="NCBI Taxonomy" id="13690"/>
    <lineage>
        <taxon>Bacteria</taxon>
        <taxon>Pseudomonadati</taxon>
        <taxon>Pseudomonadota</taxon>
        <taxon>Alphaproteobacteria</taxon>
        <taxon>Sphingomonadales</taxon>
        <taxon>Sphingomonadaceae</taxon>
        <taxon>Sphingobium</taxon>
    </lineage>
</organism>
<dbReference type="Gene3D" id="3.30.450.40">
    <property type="match status" value="1"/>
</dbReference>
<dbReference type="Proteomes" id="UP000515377">
    <property type="component" value="Plasmid unnamed3"/>
</dbReference>
<dbReference type="AlphaFoldDB" id="A0A3G2UN02"/>
<dbReference type="InterPro" id="IPR029016">
    <property type="entry name" value="GAF-like_dom_sf"/>
</dbReference>
<dbReference type="Gene3D" id="1.10.10.60">
    <property type="entry name" value="Homeodomain-like"/>
    <property type="match status" value="1"/>
</dbReference>